<evidence type="ECO:0000256" key="1">
    <source>
        <dbReference type="SAM" id="Phobius"/>
    </source>
</evidence>
<dbReference type="EMBL" id="CAHIKZ030005544">
    <property type="protein sequence ID" value="CAE1328959.1"/>
    <property type="molecule type" value="Genomic_DNA"/>
</dbReference>
<comment type="caution">
    <text evidence="3">The sequence shown here is derived from an EMBL/GenBank/DDBJ whole genome shotgun (WGS) entry which is preliminary data.</text>
</comment>
<name>A0A812ER69_ACAPH</name>
<evidence type="ECO:0000313" key="4">
    <source>
        <dbReference type="Proteomes" id="UP000597762"/>
    </source>
</evidence>
<reference evidence="3" key="1">
    <citation type="submission" date="2021-01" db="EMBL/GenBank/DDBJ databases">
        <authorList>
            <person name="Li R."/>
            <person name="Bekaert M."/>
        </authorList>
    </citation>
    <scope>NUCLEOTIDE SEQUENCE</scope>
    <source>
        <strain evidence="3">Farmed</strain>
    </source>
</reference>
<organism evidence="3 4">
    <name type="scientific">Acanthosepion pharaonis</name>
    <name type="common">Pharaoh cuttlefish</name>
    <name type="synonym">Sepia pharaonis</name>
    <dbReference type="NCBI Taxonomy" id="158019"/>
    <lineage>
        <taxon>Eukaryota</taxon>
        <taxon>Metazoa</taxon>
        <taxon>Spiralia</taxon>
        <taxon>Lophotrochozoa</taxon>
        <taxon>Mollusca</taxon>
        <taxon>Cephalopoda</taxon>
        <taxon>Coleoidea</taxon>
        <taxon>Decapodiformes</taxon>
        <taxon>Sepiida</taxon>
        <taxon>Sepiina</taxon>
        <taxon>Sepiidae</taxon>
        <taxon>Acanthosepion</taxon>
    </lineage>
</organism>
<protein>
    <submittedName>
        <fullName evidence="3">Uncharacterized protein</fullName>
    </submittedName>
</protein>
<evidence type="ECO:0000256" key="2">
    <source>
        <dbReference type="SAM" id="SignalP"/>
    </source>
</evidence>
<accession>A0A812ER69</accession>
<feature type="signal peptide" evidence="2">
    <location>
        <begin position="1"/>
        <end position="25"/>
    </location>
</feature>
<keyword evidence="1" id="KW-0812">Transmembrane</keyword>
<feature type="chain" id="PRO_5032521360" evidence="2">
    <location>
        <begin position="26"/>
        <end position="215"/>
    </location>
</feature>
<evidence type="ECO:0000313" key="3">
    <source>
        <dbReference type="EMBL" id="CAE1328959.1"/>
    </source>
</evidence>
<feature type="transmembrane region" description="Helical" evidence="1">
    <location>
        <begin position="185"/>
        <end position="209"/>
    </location>
</feature>
<feature type="transmembrane region" description="Helical" evidence="1">
    <location>
        <begin position="57"/>
        <end position="84"/>
    </location>
</feature>
<keyword evidence="2" id="KW-0732">Signal</keyword>
<gene>
    <name evidence="3" type="ORF">SPHA_78568</name>
</gene>
<sequence>MICNLCHYYFLCIHFLAALPCNSFALSPSLSLSLFHPLSLSISLPFTVSLSNHSSLLLYDCLFIYRSFFLSFFSSFSLSPIYLYQECFTHIYHSCSLFLSISLIDSAYLSDVSHSQSLSLSPSPSFSLSLSLPSSRSPNFPFFLISMKISYVLSPSETKLIRLLQLFLSSTLCLIKTLINSVDHLFILLLLLPVLHLPFSSCFSFSLSLSLSLSP</sequence>
<proteinExistence type="predicted"/>
<dbReference type="Proteomes" id="UP000597762">
    <property type="component" value="Unassembled WGS sequence"/>
</dbReference>
<keyword evidence="1" id="KW-1133">Transmembrane helix</keyword>
<keyword evidence="1" id="KW-0472">Membrane</keyword>
<dbReference type="AlphaFoldDB" id="A0A812ER69"/>
<keyword evidence="4" id="KW-1185">Reference proteome</keyword>